<dbReference type="EMBL" id="DS268482">
    <property type="protein sequence ID" value="EFP10079.1"/>
    <property type="molecule type" value="Genomic_DNA"/>
</dbReference>
<feature type="compositionally biased region" description="Basic and acidic residues" evidence="1">
    <location>
        <begin position="118"/>
        <end position="132"/>
    </location>
</feature>
<evidence type="ECO:0000313" key="3">
    <source>
        <dbReference type="Proteomes" id="UP000008281"/>
    </source>
</evidence>
<reference evidence="2" key="1">
    <citation type="submission" date="2007-07" db="EMBL/GenBank/DDBJ databases">
        <title>PCAP assembly of the Caenorhabditis remanei genome.</title>
        <authorList>
            <consortium name="The Caenorhabditis remanei Sequencing Consortium"/>
            <person name="Wilson R.K."/>
        </authorList>
    </citation>
    <scope>NUCLEOTIDE SEQUENCE [LARGE SCALE GENOMIC DNA]</scope>
    <source>
        <strain evidence="2">PB4641</strain>
    </source>
</reference>
<feature type="region of interest" description="Disordered" evidence="1">
    <location>
        <begin position="166"/>
        <end position="250"/>
    </location>
</feature>
<organism evidence="3">
    <name type="scientific">Caenorhabditis remanei</name>
    <name type="common">Caenorhabditis vulgaris</name>
    <dbReference type="NCBI Taxonomy" id="31234"/>
    <lineage>
        <taxon>Eukaryota</taxon>
        <taxon>Metazoa</taxon>
        <taxon>Ecdysozoa</taxon>
        <taxon>Nematoda</taxon>
        <taxon>Chromadorea</taxon>
        <taxon>Rhabditida</taxon>
        <taxon>Rhabditina</taxon>
        <taxon>Rhabditomorpha</taxon>
        <taxon>Rhabditoidea</taxon>
        <taxon>Rhabditidae</taxon>
        <taxon>Peloderinae</taxon>
        <taxon>Caenorhabditis</taxon>
    </lineage>
</organism>
<proteinExistence type="predicted"/>
<sequence length="250" mass="28757">MNGREDDDNQSDVSDYEMYEDYAPVPPLQTLHTPPPAVRRLDFGYRVLFGENEDDVQFVPPQRHLIDEGFEEMEVSDDEGHFGDLELYPTSRRLLHRSNDYGTEEDIQRLLLETAQEGQDRTDGLQKDKEKAQGISESDAITDEEYQVLLHQLSIEEAKKRNPLRHGLLPLSNPEEPASQLLPVPPRRPRTEPSSGFSFNPSPSSSFSESLPSTSGYSEEDARRASERFEEEMFKAIEESKNRKRKREEE</sequence>
<dbReference type="InParanoid" id="E3MVC9"/>
<dbReference type="AlphaFoldDB" id="E3MVC9"/>
<feature type="compositionally biased region" description="Low complexity" evidence="1">
    <location>
        <begin position="193"/>
        <end position="215"/>
    </location>
</feature>
<feature type="region of interest" description="Disordered" evidence="1">
    <location>
        <begin position="116"/>
        <end position="139"/>
    </location>
</feature>
<evidence type="ECO:0000256" key="1">
    <source>
        <dbReference type="SAM" id="MobiDB-lite"/>
    </source>
</evidence>
<gene>
    <name evidence="2" type="ORF">CRE_24551</name>
</gene>
<keyword evidence="3" id="KW-1185">Reference proteome</keyword>
<accession>E3MVC9</accession>
<feature type="compositionally biased region" description="Basic and acidic residues" evidence="1">
    <location>
        <begin position="220"/>
        <end position="250"/>
    </location>
</feature>
<feature type="region of interest" description="Disordered" evidence="1">
    <location>
        <begin position="1"/>
        <end position="36"/>
    </location>
</feature>
<evidence type="ECO:0000313" key="2">
    <source>
        <dbReference type="EMBL" id="EFP10079.1"/>
    </source>
</evidence>
<dbReference type="HOGENOM" id="CLU_097296_0_0_1"/>
<name>E3MVC9_CAERE</name>
<protein>
    <submittedName>
        <fullName evidence="2">Uncharacterized protein</fullName>
    </submittedName>
</protein>
<feature type="compositionally biased region" description="Acidic residues" evidence="1">
    <location>
        <begin position="1"/>
        <end position="20"/>
    </location>
</feature>
<dbReference type="Proteomes" id="UP000008281">
    <property type="component" value="Unassembled WGS sequence"/>
</dbReference>